<protein>
    <submittedName>
        <fullName evidence="3">FecR protein</fullName>
    </submittedName>
</protein>
<reference evidence="3 4" key="1">
    <citation type="submission" date="2019-03" db="EMBL/GenBank/DDBJ databases">
        <title>Deep-cultivation of Planctomycetes and their phenomic and genomic characterization uncovers novel biology.</title>
        <authorList>
            <person name="Wiegand S."/>
            <person name="Jogler M."/>
            <person name="Boedeker C."/>
            <person name="Pinto D."/>
            <person name="Vollmers J."/>
            <person name="Rivas-Marin E."/>
            <person name="Kohn T."/>
            <person name="Peeters S.H."/>
            <person name="Heuer A."/>
            <person name="Rast P."/>
            <person name="Oberbeckmann S."/>
            <person name="Bunk B."/>
            <person name="Jeske O."/>
            <person name="Meyerdierks A."/>
            <person name="Storesund J.E."/>
            <person name="Kallscheuer N."/>
            <person name="Luecker S."/>
            <person name="Lage O.M."/>
            <person name="Pohl T."/>
            <person name="Merkel B.J."/>
            <person name="Hornburger P."/>
            <person name="Mueller R.-W."/>
            <person name="Bruemmer F."/>
            <person name="Labrenz M."/>
            <person name="Spormann A.M."/>
            <person name="Op den Camp H."/>
            <person name="Overmann J."/>
            <person name="Amann R."/>
            <person name="Jetten M.S.M."/>
            <person name="Mascher T."/>
            <person name="Medema M.H."/>
            <person name="Devos D.P."/>
            <person name="Kaster A.-K."/>
            <person name="Ovreas L."/>
            <person name="Rohde M."/>
            <person name="Galperin M.Y."/>
            <person name="Jogler C."/>
        </authorList>
    </citation>
    <scope>NUCLEOTIDE SEQUENCE [LARGE SCALE GENOMIC DNA]</scope>
    <source>
        <strain evidence="3 4">V202</strain>
    </source>
</reference>
<dbReference type="PANTHER" id="PTHR30273:SF2">
    <property type="entry name" value="PROTEIN FECR"/>
    <property type="match status" value="1"/>
</dbReference>
<evidence type="ECO:0000313" key="4">
    <source>
        <dbReference type="Proteomes" id="UP000318384"/>
    </source>
</evidence>
<proteinExistence type="predicted"/>
<feature type="transmembrane region" description="Helical" evidence="2">
    <location>
        <begin position="94"/>
        <end position="114"/>
    </location>
</feature>
<dbReference type="Proteomes" id="UP000318384">
    <property type="component" value="Chromosome"/>
</dbReference>
<dbReference type="EMBL" id="CP037422">
    <property type="protein sequence ID" value="QDU08967.1"/>
    <property type="molecule type" value="Genomic_DNA"/>
</dbReference>
<keyword evidence="2" id="KW-0472">Membrane</keyword>
<name>A0A517WUL9_9PLAN</name>
<dbReference type="OrthoDB" id="226716at2"/>
<keyword evidence="4" id="KW-1185">Reference proteome</keyword>
<evidence type="ECO:0000256" key="1">
    <source>
        <dbReference type="SAM" id="MobiDB-lite"/>
    </source>
</evidence>
<dbReference type="RefSeq" id="WP_145174462.1">
    <property type="nucleotide sequence ID" value="NZ_CP037422.1"/>
</dbReference>
<accession>A0A517WUL9</accession>
<dbReference type="PANTHER" id="PTHR30273">
    <property type="entry name" value="PERIPLASMIC SIGNAL SENSOR AND SIGMA FACTOR ACTIVATOR FECR-RELATED"/>
    <property type="match status" value="1"/>
</dbReference>
<dbReference type="AlphaFoldDB" id="A0A517WUL9"/>
<dbReference type="GO" id="GO:0016989">
    <property type="term" value="F:sigma factor antagonist activity"/>
    <property type="evidence" value="ECO:0007669"/>
    <property type="project" value="TreeGrafter"/>
</dbReference>
<gene>
    <name evidence="3" type="ORF">V202x_23370</name>
</gene>
<sequence length="565" mass="62016">MNQKNNQNEILFDLLGALCNQTITAEQHQTLENLLAEDAEARQHYFNYLELHLNLERLHDERPEAEIDFQIPTHAIQSSQTKPFTNNAFKSSQALWGLVSIVCVSIVMGMLFLVQKPIEPPQLSQPDRPTTVNKTQVAEVTQTAAIRFAEGAPFLEVGSPIEIAQEYAISQGQIQFKFNNGAEVILVGPAVFESQGAEHLAVRYGSCSVFAPEGAEGFTVETPLSNVVDFGTRFSVNVTETGNTDVQVIEGETDVRPIEVGATSKGKTKRLTKGMAQRFTTNNGVVVDEIPFDGQQYVSQLPDRIISYTTTLGPNQGAEDLTSVTVQRGGNAYQYPVEDLIGIELTHYKGKSFIARNDGIDPATDGDPATLRRHLLEQDRSLVTGVVNPFGSTKPLTRPPVMNESEDPDQPNTPGMAIRFREPVVNDHGPDIVLFDLHVIVHPTGGDTFFVTPLPFTSNRKTYQIKQFDIDLASPEAKLLEKFWLHVFNQKTGVRSLTELESAKGNGGKWHVVGAKALALGIDLSDLGVPEGETVEGLFIQDLDGDRDSVDPVFIGGFPPLEHSK</sequence>
<feature type="region of interest" description="Disordered" evidence="1">
    <location>
        <begin position="387"/>
        <end position="413"/>
    </location>
</feature>
<dbReference type="InterPro" id="IPR012373">
    <property type="entry name" value="Ferrdict_sens_TM"/>
</dbReference>
<dbReference type="Gene3D" id="2.60.120.1440">
    <property type="match status" value="1"/>
</dbReference>
<organism evidence="3 4">
    <name type="scientific">Gimesia aquarii</name>
    <dbReference type="NCBI Taxonomy" id="2527964"/>
    <lineage>
        <taxon>Bacteria</taxon>
        <taxon>Pseudomonadati</taxon>
        <taxon>Planctomycetota</taxon>
        <taxon>Planctomycetia</taxon>
        <taxon>Planctomycetales</taxon>
        <taxon>Planctomycetaceae</taxon>
        <taxon>Gimesia</taxon>
    </lineage>
</organism>
<keyword evidence="2" id="KW-1133">Transmembrane helix</keyword>
<keyword evidence="2" id="KW-0812">Transmembrane</keyword>
<evidence type="ECO:0000313" key="3">
    <source>
        <dbReference type="EMBL" id="QDU08967.1"/>
    </source>
</evidence>
<evidence type="ECO:0000256" key="2">
    <source>
        <dbReference type="SAM" id="Phobius"/>
    </source>
</evidence>